<keyword evidence="1" id="KW-0808">Transferase</keyword>
<comment type="caution">
    <text evidence="3">The sequence shown here is derived from an EMBL/GenBank/DDBJ whole genome shotgun (WGS) entry which is preliminary data.</text>
</comment>
<dbReference type="GO" id="GO:0000209">
    <property type="term" value="P:protein polyubiquitination"/>
    <property type="evidence" value="ECO:0007669"/>
    <property type="project" value="TreeGrafter"/>
</dbReference>
<evidence type="ECO:0000256" key="2">
    <source>
        <dbReference type="SAM" id="SignalP"/>
    </source>
</evidence>
<sequence length="222" mass="25522">MRKMQVGVVFGRAFFLQLAGINVSLEDIKDADTYLYSSCKQILDMDHCVIDQDVLDLTIIWEVEELVLVQNMLPGARWFKIVCWVGPVSHLRVRSCTKQSDWMTFCTSKGIPLALPWGRTLRLDSGVRERMRRIYGDRDALHILHDEMGKGMSILYRLVFAYDADNSANITFVLRPTENVVSWQGYPSRCEYYIRLKTNGGRTFVAGLIVRLPVLMRILHSS</sequence>
<feature type="signal peptide" evidence="2">
    <location>
        <begin position="1"/>
        <end position="20"/>
    </location>
</feature>
<keyword evidence="2" id="KW-0732">Signal</keyword>
<dbReference type="GO" id="GO:0005737">
    <property type="term" value="C:cytoplasm"/>
    <property type="evidence" value="ECO:0007669"/>
    <property type="project" value="TreeGrafter"/>
</dbReference>
<name>A0A699H4X7_TANCI</name>
<dbReference type="GO" id="GO:0006511">
    <property type="term" value="P:ubiquitin-dependent protein catabolic process"/>
    <property type="evidence" value="ECO:0007669"/>
    <property type="project" value="TreeGrafter"/>
</dbReference>
<dbReference type="PANTHER" id="PTHR11254">
    <property type="entry name" value="HECT DOMAIN UBIQUITIN-PROTEIN LIGASE"/>
    <property type="match status" value="1"/>
</dbReference>
<organism evidence="3">
    <name type="scientific">Tanacetum cinerariifolium</name>
    <name type="common">Dalmatian daisy</name>
    <name type="synonym">Chrysanthemum cinerariifolium</name>
    <dbReference type="NCBI Taxonomy" id="118510"/>
    <lineage>
        <taxon>Eukaryota</taxon>
        <taxon>Viridiplantae</taxon>
        <taxon>Streptophyta</taxon>
        <taxon>Embryophyta</taxon>
        <taxon>Tracheophyta</taxon>
        <taxon>Spermatophyta</taxon>
        <taxon>Magnoliopsida</taxon>
        <taxon>eudicotyledons</taxon>
        <taxon>Gunneridae</taxon>
        <taxon>Pentapetalae</taxon>
        <taxon>asterids</taxon>
        <taxon>campanulids</taxon>
        <taxon>Asterales</taxon>
        <taxon>Asteraceae</taxon>
        <taxon>Asteroideae</taxon>
        <taxon>Anthemideae</taxon>
        <taxon>Anthemidinae</taxon>
        <taxon>Tanacetum</taxon>
    </lineage>
</organism>
<accession>A0A699H4X7</accession>
<dbReference type="InterPro" id="IPR050409">
    <property type="entry name" value="E3_ubiq-protein_ligase"/>
</dbReference>
<dbReference type="GO" id="GO:0061630">
    <property type="term" value="F:ubiquitin protein ligase activity"/>
    <property type="evidence" value="ECO:0007669"/>
    <property type="project" value="TreeGrafter"/>
</dbReference>
<feature type="chain" id="PRO_5025391242" evidence="2">
    <location>
        <begin position="21"/>
        <end position="222"/>
    </location>
</feature>
<dbReference type="InterPro" id="IPR035983">
    <property type="entry name" value="Hect_E3_ubiquitin_ligase"/>
</dbReference>
<evidence type="ECO:0000313" key="3">
    <source>
        <dbReference type="EMBL" id="GEX43467.1"/>
    </source>
</evidence>
<dbReference type="AlphaFoldDB" id="A0A699H4X7"/>
<reference evidence="3" key="1">
    <citation type="journal article" date="2019" name="Sci. Rep.">
        <title>Draft genome of Tanacetum cinerariifolium, the natural source of mosquito coil.</title>
        <authorList>
            <person name="Yamashiro T."/>
            <person name="Shiraishi A."/>
            <person name="Satake H."/>
            <person name="Nakayama K."/>
        </authorList>
    </citation>
    <scope>NUCLEOTIDE SEQUENCE</scope>
</reference>
<protein>
    <submittedName>
        <fullName evidence="3">E3 ubiquitin-protein ligase UPL5-like</fullName>
    </submittedName>
</protein>
<gene>
    <name evidence="3" type="ORF">Tci_315442</name>
</gene>
<evidence type="ECO:0000256" key="1">
    <source>
        <dbReference type="ARBA" id="ARBA00022679"/>
    </source>
</evidence>
<dbReference type="PANTHER" id="PTHR11254:SF424">
    <property type="entry name" value="E3 UBIQUITIN-PROTEIN LIGASE UPL5"/>
    <property type="match status" value="1"/>
</dbReference>
<proteinExistence type="predicted"/>
<dbReference type="EMBL" id="BKCJ010108101">
    <property type="protein sequence ID" value="GEX43467.1"/>
    <property type="molecule type" value="Genomic_DNA"/>
</dbReference>
<dbReference type="SUPFAM" id="SSF56204">
    <property type="entry name" value="Hect, E3 ligase catalytic domain"/>
    <property type="match status" value="1"/>
</dbReference>